<dbReference type="SUPFAM" id="SSF55073">
    <property type="entry name" value="Nucleotide cyclase"/>
    <property type="match status" value="1"/>
</dbReference>
<dbReference type="InterPro" id="IPR000014">
    <property type="entry name" value="PAS"/>
</dbReference>
<feature type="domain" description="GGDEF" evidence="4">
    <location>
        <begin position="302"/>
        <end position="431"/>
    </location>
</feature>
<dbReference type="PROSITE" id="PS50112">
    <property type="entry name" value="PAS"/>
    <property type="match status" value="2"/>
</dbReference>
<dbReference type="InterPro" id="IPR000160">
    <property type="entry name" value="GGDEF_dom"/>
</dbReference>
<proteinExistence type="predicted"/>
<dbReference type="PANTHER" id="PTHR46663">
    <property type="entry name" value="DIGUANYLATE CYCLASE DGCT-RELATED"/>
    <property type="match status" value="1"/>
</dbReference>
<protein>
    <recommendedName>
        <fullName evidence="7">Diguanylate cyclase</fullName>
    </recommendedName>
</protein>
<gene>
    <name evidence="5" type="ORF">DJFAAGMI_04251</name>
</gene>
<dbReference type="InterPro" id="IPR029787">
    <property type="entry name" value="Nucleotide_cyclase"/>
</dbReference>
<evidence type="ECO:0000259" key="2">
    <source>
        <dbReference type="PROSITE" id="PS50112"/>
    </source>
</evidence>
<feature type="domain" description="PAC" evidence="3">
    <location>
        <begin position="94"/>
        <end position="148"/>
    </location>
</feature>
<dbReference type="PANTHER" id="PTHR46663:SF3">
    <property type="entry name" value="SLL0267 PROTEIN"/>
    <property type="match status" value="1"/>
</dbReference>
<dbReference type="NCBIfam" id="TIGR00229">
    <property type="entry name" value="sensory_box"/>
    <property type="match status" value="2"/>
</dbReference>
<dbReference type="SUPFAM" id="SSF55785">
    <property type="entry name" value="PYP-like sensor domain (PAS domain)"/>
    <property type="match status" value="2"/>
</dbReference>
<dbReference type="Gene3D" id="3.30.70.270">
    <property type="match status" value="1"/>
</dbReference>
<dbReference type="PROSITE" id="PS50113">
    <property type="entry name" value="PAC"/>
    <property type="match status" value="2"/>
</dbReference>
<dbReference type="InterPro" id="IPR052163">
    <property type="entry name" value="DGC-Regulatory_Protein"/>
</dbReference>
<dbReference type="CDD" id="cd00130">
    <property type="entry name" value="PAS"/>
    <property type="match status" value="2"/>
</dbReference>
<dbReference type="Pfam" id="PF00990">
    <property type="entry name" value="GGDEF"/>
    <property type="match status" value="1"/>
</dbReference>
<feature type="domain" description="PAS" evidence="2">
    <location>
        <begin position="18"/>
        <end position="93"/>
    </location>
</feature>
<dbReference type="InterPro" id="IPR013767">
    <property type="entry name" value="PAS_fold"/>
</dbReference>
<dbReference type="InterPro" id="IPR000700">
    <property type="entry name" value="PAS-assoc_C"/>
</dbReference>
<dbReference type="Pfam" id="PF00989">
    <property type="entry name" value="PAS"/>
    <property type="match status" value="1"/>
</dbReference>
<evidence type="ECO:0000259" key="3">
    <source>
        <dbReference type="PROSITE" id="PS50113"/>
    </source>
</evidence>
<evidence type="ECO:0000313" key="6">
    <source>
        <dbReference type="Proteomes" id="UP001647436"/>
    </source>
</evidence>
<dbReference type="Proteomes" id="UP001647436">
    <property type="component" value="Unassembled WGS sequence"/>
</dbReference>
<dbReference type="SMART" id="SM00086">
    <property type="entry name" value="PAC"/>
    <property type="match status" value="2"/>
</dbReference>
<sequence length="458" mass="50873">MEKNSYISSLSDSRLEAQSQLLEVAVAQAFNAVVITDAEMTGGGPFIRYCNKAFTSMSGYSAAELLGRSPRILQGPETDPQVIEQLRQCLAEGRFFEGSAVNYRKDGTPYHVSWNISAVRDVDGKITHFVSVQQDVTRQVESERQRDLMIQALNSANAPVFITDRNGCLVFVNDAFERQTGYCAAEVMGHTPAMLHSGSHTAQFYDELRDALARGENFSRTFINRRKDGELYHASQSISALRDVRHRITHYVSISKDISDLVQREQELLVRAYRDDLKGLPNRSAGSYELENCQRIAERQGVPYALIMCDVDLFKQVNDQFGHEAGDQVLQQIAKVLRSTVRSSEHVARWGGEEFLIILPGVGLQAALELAERLRRSIASHSYTAAGAITMSFGVGGWQPGEASAQLLRRTDMALYRAKSSGRNQVQRARYPGWGDEPERSSDGSRDAWPVPLTGAGS</sequence>
<evidence type="ECO:0000256" key="1">
    <source>
        <dbReference type="SAM" id="MobiDB-lite"/>
    </source>
</evidence>
<feature type="domain" description="PAC" evidence="3">
    <location>
        <begin position="216"/>
        <end position="270"/>
    </location>
</feature>
<accession>A0ABS5LY76</accession>
<name>A0ABS5LY76_9BURK</name>
<dbReference type="EMBL" id="JAANES010000006">
    <property type="protein sequence ID" value="MBS3021478.1"/>
    <property type="molecule type" value="Genomic_DNA"/>
</dbReference>
<dbReference type="Gene3D" id="3.30.450.20">
    <property type="entry name" value="PAS domain"/>
    <property type="match status" value="2"/>
</dbReference>
<evidence type="ECO:0000259" key="4">
    <source>
        <dbReference type="PROSITE" id="PS50887"/>
    </source>
</evidence>
<feature type="region of interest" description="Disordered" evidence="1">
    <location>
        <begin position="419"/>
        <end position="458"/>
    </location>
</feature>
<dbReference type="InterPro" id="IPR001610">
    <property type="entry name" value="PAC"/>
</dbReference>
<dbReference type="PROSITE" id="PS50887">
    <property type="entry name" value="GGDEF"/>
    <property type="match status" value="1"/>
</dbReference>
<evidence type="ECO:0008006" key="7">
    <source>
        <dbReference type="Google" id="ProtNLM"/>
    </source>
</evidence>
<comment type="caution">
    <text evidence="5">The sequence shown here is derived from an EMBL/GenBank/DDBJ whole genome shotgun (WGS) entry which is preliminary data.</text>
</comment>
<dbReference type="NCBIfam" id="TIGR00254">
    <property type="entry name" value="GGDEF"/>
    <property type="match status" value="1"/>
</dbReference>
<feature type="compositionally biased region" description="Basic and acidic residues" evidence="1">
    <location>
        <begin position="437"/>
        <end position="446"/>
    </location>
</feature>
<dbReference type="CDD" id="cd01949">
    <property type="entry name" value="GGDEF"/>
    <property type="match status" value="1"/>
</dbReference>
<dbReference type="InterPro" id="IPR043128">
    <property type="entry name" value="Rev_trsase/Diguanyl_cyclase"/>
</dbReference>
<organism evidence="5 6">
    <name type="scientific">Comamonas brasiliensis</name>
    <dbReference type="NCBI Taxonomy" id="1812482"/>
    <lineage>
        <taxon>Bacteria</taxon>
        <taxon>Pseudomonadati</taxon>
        <taxon>Pseudomonadota</taxon>
        <taxon>Betaproteobacteria</taxon>
        <taxon>Burkholderiales</taxon>
        <taxon>Comamonadaceae</taxon>
        <taxon>Comamonas</taxon>
    </lineage>
</organism>
<dbReference type="InterPro" id="IPR035965">
    <property type="entry name" value="PAS-like_dom_sf"/>
</dbReference>
<evidence type="ECO:0000313" key="5">
    <source>
        <dbReference type="EMBL" id="MBS3021478.1"/>
    </source>
</evidence>
<feature type="domain" description="PAS" evidence="2">
    <location>
        <begin position="145"/>
        <end position="215"/>
    </location>
</feature>
<dbReference type="Pfam" id="PF13426">
    <property type="entry name" value="PAS_9"/>
    <property type="match status" value="1"/>
</dbReference>
<reference evidence="5 6" key="1">
    <citation type="submission" date="2020-03" db="EMBL/GenBank/DDBJ databases">
        <title>The role of nitrogen metabolism on polyethylene biodegradation.</title>
        <authorList>
            <person name="Peixoto J."/>
            <person name="Vizzotto C.S."/>
            <person name="Ramos A."/>
            <person name="Alves G."/>
            <person name="Steindorff A."/>
            <person name="Kruger R."/>
        </authorList>
    </citation>
    <scope>NUCLEOTIDE SEQUENCE [LARGE SCALE GENOMIC DNA]</scope>
    <source>
        <strain evidence="5 6">PE63</strain>
    </source>
</reference>
<dbReference type="SMART" id="SM00267">
    <property type="entry name" value="GGDEF"/>
    <property type="match status" value="1"/>
</dbReference>
<dbReference type="SMART" id="SM00091">
    <property type="entry name" value="PAS"/>
    <property type="match status" value="2"/>
</dbReference>
<keyword evidence="6" id="KW-1185">Reference proteome</keyword>